<dbReference type="VEuPathDB" id="VectorBase:AARA006290"/>
<dbReference type="Gene3D" id="3.90.215.10">
    <property type="entry name" value="Gamma Fibrinogen, chain A, domain 1"/>
    <property type="match status" value="1"/>
</dbReference>
<evidence type="ECO:0000313" key="2">
    <source>
        <dbReference type="Proteomes" id="UP000075840"/>
    </source>
</evidence>
<dbReference type="AlphaFoldDB" id="A0A182HYB2"/>
<dbReference type="PROSITE" id="PS51406">
    <property type="entry name" value="FIBRINOGEN_C_2"/>
    <property type="match status" value="1"/>
</dbReference>
<dbReference type="GO" id="GO:0005615">
    <property type="term" value="C:extracellular space"/>
    <property type="evidence" value="ECO:0007669"/>
    <property type="project" value="TreeGrafter"/>
</dbReference>
<dbReference type="EnsemblMetazoa" id="AARA006290-RA">
    <property type="protein sequence ID" value="AARA006290-PA"/>
    <property type="gene ID" value="AARA006290"/>
</dbReference>
<dbReference type="EMBL" id="APCN01004513">
    <property type="status" value="NOT_ANNOTATED_CDS"/>
    <property type="molecule type" value="Genomic_DNA"/>
</dbReference>
<keyword evidence="2" id="KW-1185">Reference proteome</keyword>
<dbReference type="PANTHER" id="PTHR19143:SF327">
    <property type="entry name" value="FI21813P1-RELATED"/>
    <property type="match status" value="1"/>
</dbReference>
<dbReference type="SMART" id="SM00186">
    <property type="entry name" value="FBG"/>
    <property type="match status" value="1"/>
</dbReference>
<name>A0A182HYB2_ANOAR</name>
<dbReference type="InterPro" id="IPR002181">
    <property type="entry name" value="Fibrinogen_a/b/g_C_dom"/>
</dbReference>
<dbReference type="InterPro" id="IPR014716">
    <property type="entry name" value="Fibrinogen_a/b/g_C_1"/>
</dbReference>
<dbReference type="CDD" id="cd00087">
    <property type="entry name" value="FReD"/>
    <property type="match status" value="1"/>
</dbReference>
<accession>A0A182HYB2</accession>
<dbReference type="InterPro" id="IPR050373">
    <property type="entry name" value="Fibrinogen_C-term_domain"/>
</dbReference>
<dbReference type="Pfam" id="PF00147">
    <property type="entry name" value="Fibrinogen_C"/>
    <property type="match status" value="1"/>
</dbReference>
<sequence length="312" mass="36440">MFAHKIYVLLPLVLFSTTNKVRGIETNDTNACAAGFALGMVASKLQTLQDKLMEMDSTIRQLSEKVGRNHKMLLTQLEQSNQLVLKKDLDLFMINSGINLNSFAFRSCKENPSKRSGKYILQLTENDQPFLGYCEQTAYGGGWLVFQYRYDGSVDFYRNWTEYRDGFGSVDGEFWLGLEHLHRMTSTRKHELLVELKDFEGNYKYARYDEFEIDSEVKLYALMNLGSYKGSVDDSLTRHKGMNFTTKDRDNDTWNGGNCAQYYHGGWWYWSNRKSNLNGMYRNSYDEKNMVWDHFKDINKGLAYSRMMIRET</sequence>
<dbReference type="InterPro" id="IPR036056">
    <property type="entry name" value="Fibrinogen-like_C"/>
</dbReference>
<dbReference type="Proteomes" id="UP000075840">
    <property type="component" value="Unassembled WGS sequence"/>
</dbReference>
<dbReference type="PANTHER" id="PTHR19143">
    <property type="entry name" value="FIBRINOGEN/TENASCIN/ANGIOPOEITIN"/>
    <property type="match status" value="1"/>
</dbReference>
<evidence type="ECO:0000313" key="1">
    <source>
        <dbReference type="EnsemblMetazoa" id="AARA006290-PA"/>
    </source>
</evidence>
<organism evidence="1 2">
    <name type="scientific">Anopheles arabiensis</name>
    <name type="common">Mosquito</name>
    <dbReference type="NCBI Taxonomy" id="7173"/>
    <lineage>
        <taxon>Eukaryota</taxon>
        <taxon>Metazoa</taxon>
        <taxon>Ecdysozoa</taxon>
        <taxon>Arthropoda</taxon>
        <taxon>Hexapoda</taxon>
        <taxon>Insecta</taxon>
        <taxon>Pterygota</taxon>
        <taxon>Neoptera</taxon>
        <taxon>Endopterygota</taxon>
        <taxon>Diptera</taxon>
        <taxon>Nematocera</taxon>
        <taxon>Culicoidea</taxon>
        <taxon>Culicidae</taxon>
        <taxon>Anophelinae</taxon>
        <taxon>Anopheles</taxon>
    </lineage>
</organism>
<dbReference type="SUPFAM" id="SSF56496">
    <property type="entry name" value="Fibrinogen C-terminal domain-like"/>
    <property type="match status" value="1"/>
</dbReference>
<reference evidence="1" key="1">
    <citation type="submission" date="2022-08" db="UniProtKB">
        <authorList>
            <consortium name="EnsemblMetazoa"/>
        </authorList>
    </citation>
    <scope>IDENTIFICATION</scope>
    <source>
        <strain evidence="1">Dongola</strain>
    </source>
</reference>
<proteinExistence type="predicted"/>
<protein>
    <submittedName>
        <fullName evidence="1">Uncharacterized protein</fullName>
    </submittedName>
</protein>
<dbReference type="VEuPathDB" id="VectorBase:AARA21_013407"/>